<dbReference type="Proteomes" id="UP000606193">
    <property type="component" value="Unassembled WGS sequence"/>
</dbReference>
<evidence type="ECO:0000256" key="1">
    <source>
        <dbReference type="SAM" id="MobiDB-lite"/>
    </source>
</evidence>
<feature type="compositionally biased region" description="Basic and acidic residues" evidence="1">
    <location>
        <begin position="114"/>
        <end position="129"/>
    </location>
</feature>
<sequence length="129" mass="14890">MGSSIDYKLDKIVDYLYRKRNKIARDITVDARRRAFQFELTLSKSDYTTITINSNRTYILTMPRSSMLPEDENMSYLKDMPFSEKMALVDAWGELKMRLNNTIAKDGNLGLTFDETKPPKDSSSGEKTE</sequence>
<keyword evidence="3" id="KW-1185">Reference proteome</keyword>
<dbReference type="EMBL" id="JACRSX010000003">
    <property type="protein sequence ID" value="MBC8561808.1"/>
    <property type="molecule type" value="Genomic_DNA"/>
</dbReference>
<evidence type="ECO:0000313" key="3">
    <source>
        <dbReference type="Proteomes" id="UP000606193"/>
    </source>
</evidence>
<accession>A0ABR7MZL6</accession>
<gene>
    <name evidence="2" type="ORF">H8704_04050</name>
</gene>
<protein>
    <submittedName>
        <fullName evidence="2">Uncharacterized protein</fullName>
    </submittedName>
</protein>
<reference evidence="2 3" key="1">
    <citation type="submission" date="2020-08" db="EMBL/GenBank/DDBJ databases">
        <title>Genome public.</title>
        <authorList>
            <person name="Liu C."/>
            <person name="Sun Q."/>
        </authorList>
    </citation>
    <scope>NUCLEOTIDE SEQUENCE [LARGE SCALE GENOMIC DNA]</scope>
    <source>
        <strain evidence="2 3">NSJ-37</strain>
    </source>
</reference>
<proteinExistence type="predicted"/>
<evidence type="ECO:0000313" key="2">
    <source>
        <dbReference type="EMBL" id="MBC8561808.1"/>
    </source>
</evidence>
<name>A0ABR7MZL6_9FIRM</name>
<feature type="region of interest" description="Disordered" evidence="1">
    <location>
        <begin position="108"/>
        <end position="129"/>
    </location>
</feature>
<dbReference type="RefSeq" id="WP_249297433.1">
    <property type="nucleotide sequence ID" value="NZ_JACRSX010000003.1"/>
</dbReference>
<organism evidence="2 3">
    <name type="scientific">Jutongia huaianensis</name>
    <dbReference type="NCBI Taxonomy" id="2763668"/>
    <lineage>
        <taxon>Bacteria</taxon>
        <taxon>Bacillati</taxon>
        <taxon>Bacillota</taxon>
        <taxon>Clostridia</taxon>
        <taxon>Lachnospirales</taxon>
        <taxon>Lachnospiraceae</taxon>
        <taxon>Jutongia</taxon>
    </lineage>
</organism>
<comment type="caution">
    <text evidence="2">The sequence shown here is derived from an EMBL/GenBank/DDBJ whole genome shotgun (WGS) entry which is preliminary data.</text>
</comment>